<dbReference type="InterPro" id="IPR011600">
    <property type="entry name" value="Pept_C14_caspase"/>
</dbReference>
<evidence type="ECO:0000259" key="1">
    <source>
        <dbReference type="PROSITE" id="PS50207"/>
    </source>
</evidence>
<gene>
    <name evidence="2" type="ORF">DPMN_103425</name>
</gene>
<dbReference type="AlphaFoldDB" id="A0A9D4HB06"/>
<reference evidence="2" key="1">
    <citation type="journal article" date="2019" name="bioRxiv">
        <title>The Genome of the Zebra Mussel, Dreissena polymorpha: A Resource for Invasive Species Research.</title>
        <authorList>
            <person name="McCartney M.A."/>
            <person name="Auch B."/>
            <person name="Kono T."/>
            <person name="Mallez S."/>
            <person name="Zhang Y."/>
            <person name="Obille A."/>
            <person name="Becker A."/>
            <person name="Abrahante J.E."/>
            <person name="Garbe J."/>
            <person name="Badalamenti J.P."/>
            <person name="Herman A."/>
            <person name="Mangelson H."/>
            <person name="Liachko I."/>
            <person name="Sullivan S."/>
            <person name="Sone E.D."/>
            <person name="Koren S."/>
            <person name="Silverstein K.A.T."/>
            <person name="Beckman K.B."/>
            <person name="Gohl D.M."/>
        </authorList>
    </citation>
    <scope>NUCLEOTIDE SEQUENCE</scope>
    <source>
        <strain evidence="2">Duluth1</strain>
        <tissue evidence="2">Whole animal</tissue>
    </source>
</reference>
<name>A0A9D4HB06_DREPO</name>
<sequence length="127" mass="14626">MVHQFTPTKLVREPLGLSPQLKPFPYVDTPSLKCENDQLVFYAIPPGMLAWRNTKEGSWMLYYLNNLIEKCDVRLPINMLKLLLKVNANMSLRSTDAPSDKNLNKKKAISVVEHKLTRDLIFPPFVK</sequence>
<dbReference type="SUPFAM" id="SSF52129">
    <property type="entry name" value="Caspase-like"/>
    <property type="match status" value="1"/>
</dbReference>
<accession>A0A9D4HB06</accession>
<comment type="caution">
    <text evidence="2">The sequence shown here is derived from an EMBL/GenBank/DDBJ whole genome shotgun (WGS) entry which is preliminary data.</text>
</comment>
<dbReference type="PROSITE" id="PS50207">
    <property type="entry name" value="CASPASE_P10"/>
    <property type="match status" value="1"/>
</dbReference>
<dbReference type="GO" id="GO:0006508">
    <property type="term" value="P:proteolysis"/>
    <property type="evidence" value="ECO:0007669"/>
    <property type="project" value="InterPro"/>
</dbReference>
<keyword evidence="3" id="KW-1185">Reference proteome</keyword>
<protein>
    <recommendedName>
        <fullName evidence="1">Caspase family p10 domain-containing protein</fullName>
    </recommendedName>
</protein>
<dbReference type="Proteomes" id="UP000828390">
    <property type="component" value="Unassembled WGS sequence"/>
</dbReference>
<feature type="domain" description="Caspase family p10" evidence="1">
    <location>
        <begin position="28"/>
        <end position="124"/>
    </location>
</feature>
<dbReference type="InterPro" id="IPR029030">
    <property type="entry name" value="Caspase-like_dom_sf"/>
</dbReference>
<proteinExistence type="predicted"/>
<dbReference type="EMBL" id="JAIWYP010000004">
    <property type="protein sequence ID" value="KAH3830186.1"/>
    <property type="molecule type" value="Genomic_DNA"/>
</dbReference>
<dbReference type="Gene3D" id="3.30.70.1470">
    <property type="entry name" value="Caspase-like"/>
    <property type="match status" value="1"/>
</dbReference>
<organism evidence="2 3">
    <name type="scientific">Dreissena polymorpha</name>
    <name type="common">Zebra mussel</name>
    <name type="synonym">Mytilus polymorpha</name>
    <dbReference type="NCBI Taxonomy" id="45954"/>
    <lineage>
        <taxon>Eukaryota</taxon>
        <taxon>Metazoa</taxon>
        <taxon>Spiralia</taxon>
        <taxon>Lophotrochozoa</taxon>
        <taxon>Mollusca</taxon>
        <taxon>Bivalvia</taxon>
        <taxon>Autobranchia</taxon>
        <taxon>Heteroconchia</taxon>
        <taxon>Euheterodonta</taxon>
        <taxon>Imparidentia</taxon>
        <taxon>Neoheterodontei</taxon>
        <taxon>Myida</taxon>
        <taxon>Dreissenoidea</taxon>
        <taxon>Dreissenidae</taxon>
        <taxon>Dreissena</taxon>
    </lineage>
</organism>
<dbReference type="Pfam" id="PF00656">
    <property type="entry name" value="Peptidase_C14"/>
    <property type="match status" value="1"/>
</dbReference>
<evidence type="ECO:0000313" key="2">
    <source>
        <dbReference type="EMBL" id="KAH3830186.1"/>
    </source>
</evidence>
<reference evidence="2" key="2">
    <citation type="submission" date="2020-11" db="EMBL/GenBank/DDBJ databases">
        <authorList>
            <person name="McCartney M.A."/>
            <person name="Auch B."/>
            <person name="Kono T."/>
            <person name="Mallez S."/>
            <person name="Becker A."/>
            <person name="Gohl D.M."/>
            <person name="Silverstein K.A.T."/>
            <person name="Koren S."/>
            <person name="Bechman K.B."/>
            <person name="Herman A."/>
            <person name="Abrahante J.E."/>
            <person name="Garbe J."/>
        </authorList>
    </citation>
    <scope>NUCLEOTIDE SEQUENCE</scope>
    <source>
        <strain evidence="2">Duluth1</strain>
        <tissue evidence="2">Whole animal</tissue>
    </source>
</reference>
<evidence type="ECO:0000313" key="3">
    <source>
        <dbReference type="Proteomes" id="UP000828390"/>
    </source>
</evidence>
<dbReference type="GO" id="GO:0004197">
    <property type="term" value="F:cysteine-type endopeptidase activity"/>
    <property type="evidence" value="ECO:0007669"/>
    <property type="project" value="InterPro"/>
</dbReference>
<dbReference type="InterPro" id="IPR002138">
    <property type="entry name" value="Pept_C14_p10"/>
</dbReference>